<dbReference type="AlphaFoldDB" id="A0ABD2ZAY7"/>
<feature type="non-terminal residue" evidence="1">
    <location>
        <position position="1"/>
    </location>
</feature>
<evidence type="ECO:0000313" key="2">
    <source>
        <dbReference type="Proteomes" id="UP001630127"/>
    </source>
</evidence>
<dbReference type="Proteomes" id="UP001630127">
    <property type="component" value="Unassembled WGS sequence"/>
</dbReference>
<name>A0ABD2ZAY7_9GENT</name>
<accession>A0ABD2ZAY7</accession>
<evidence type="ECO:0000313" key="1">
    <source>
        <dbReference type="EMBL" id="KAL3516635.1"/>
    </source>
</evidence>
<reference evidence="1 2" key="1">
    <citation type="submission" date="2024-11" db="EMBL/GenBank/DDBJ databases">
        <title>A near-complete genome assembly of Cinchona calisaya.</title>
        <authorList>
            <person name="Lian D.C."/>
            <person name="Zhao X.W."/>
            <person name="Wei L."/>
        </authorList>
    </citation>
    <scope>NUCLEOTIDE SEQUENCE [LARGE SCALE GENOMIC DNA]</scope>
    <source>
        <tissue evidence="1">Nenye</tissue>
    </source>
</reference>
<organism evidence="1 2">
    <name type="scientific">Cinchona calisaya</name>
    <dbReference type="NCBI Taxonomy" id="153742"/>
    <lineage>
        <taxon>Eukaryota</taxon>
        <taxon>Viridiplantae</taxon>
        <taxon>Streptophyta</taxon>
        <taxon>Embryophyta</taxon>
        <taxon>Tracheophyta</taxon>
        <taxon>Spermatophyta</taxon>
        <taxon>Magnoliopsida</taxon>
        <taxon>eudicotyledons</taxon>
        <taxon>Gunneridae</taxon>
        <taxon>Pentapetalae</taxon>
        <taxon>asterids</taxon>
        <taxon>lamiids</taxon>
        <taxon>Gentianales</taxon>
        <taxon>Rubiaceae</taxon>
        <taxon>Cinchonoideae</taxon>
        <taxon>Cinchoneae</taxon>
        <taxon>Cinchona</taxon>
    </lineage>
</organism>
<proteinExistence type="predicted"/>
<keyword evidence="2" id="KW-1185">Reference proteome</keyword>
<protein>
    <submittedName>
        <fullName evidence="1">Uncharacterized protein</fullName>
    </submittedName>
</protein>
<comment type="caution">
    <text evidence="1">The sequence shown here is derived from an EMBL/GenBank/DDBJ whole genome shotgun (WGS) entry which is preliminary data.</text>
</comment>
<dbReference type="EMBL" id="JBJUIK010000010">
    <property type="protein sequence ID" value="KAL3516635.1"/>
    <property type="molecule type" value="Genomic_DNA"/>
</dbReference>
<sequence>KRQPKGKLYWVINTNLSSKSKRRTLGKFRSTKTLDVRLVRYRSLESKKKSGHFLLLLTEDNASGARLKQPSTLQSFPKHSLPVLRILSYSSYESYKAVPWNYHTNDQAKESAQTVSNLAGLRGMTRSGRC</sequence>
<gene>
    <name evidence="1" type="ORF">ACH5RR_023537</name>
</gene>